<name>A0A1X1YYH0_9MYCO</name>
<accession>A0A1X1YYH0</accession>
<gene>
    <name evidence="1" type="ORF">AWC17_15500</name>
</gene>
<keyword evidence="2" id="KW-1185">Reference proteome</keyword>
<comment type="caution">
    <text evidence="1">The sequence shown here is derived from an EMBL/GenBank/DDBJ whole genome shotgun (WGS) entry which is preliminary data.</text>
</comment>
<dbReference type="RefSeq" id="WP_085165348.1">
    <property type="nucleotide sequence ID" value="NZ_JACKSS010000080.1"/>
</dbReference>
<evidence type="ECO:0008006" key="3">
    <source>
        <dbReference type="Google" id="ProtNLM"/>
    </source>
</evidence>
<dbReference type="Proteomes" id="UP000193781">
    <property type="component" value="Unassembled WGS sequence"/>
</dbReference>
<reference evidence="1 2" key="1">
    <citation type="submission" date="2016-01" db="EMBL/GenBank/DDBJ databases">
        <title>The new phylogeny of the genus Mycobacterium.</title>
        <authorList>
            <person name="Tarcisio F."/>
            <person name="Conor M."/>
            <person name="Antonella G."/>
            <person name="Elisabetta G."/>
            <person name="Giulia F.S."/>
            <person name="Sara T."/>
            <person name="Anna F."/>
            <person name="Clotilde B."/>
            <person name="Roberto B."/>
            <person name="Veronica D.S."/>
            <person name="Fabio R."/>
            <person name="Monica P."/>
            <person name="Olivier J."/>
            <person name="Enrico T."/>
            <person name="Nicola S."/>
        </authorList>
    </citation>
    <scope>NUCLEOTIDE SEQUENCE [LARGE SCALE GENOMIC DNA]</scope>
    <source>
        <strain evidence="1 2">DSM 44803</strain>
    </source>
</reference>
<evidence type="ECO:0000313" key="2">
    <source>
        <dbReference type="Proteomes" id="UP000193781"/>
    </source>
</evidence>
<sequence length="93" mass="10213">MPIEYAPEAAAQLDALEQSADDQTWDAICDVLELIDQHPDSAQARREEITGSNGKRMWKVPVRSPSVDSLAVLWTRGSAGDYVVFVGVMPIAR</sequence>
<dbReference type="AlphaFoldDB" id="A0A1X1YYH0"/>
<proteinExistence type="predicted"/>
<evidence type="ECO:0000313" key="1">
    <source>
        <dbReference type="EMBL" id="ORW16137.1"/>
    </source>
</evidence>
<dbReference type="EMBL" id="LQPH01000164">
    <property type="protein sequence ID" value="ORW16137.1"/>
    <property type="molecule type" value="Genomic_DNA"/>
</dbReference>
<organism evidence="1 2">
    <name type="scientific">Mycobacterium nebraskense</name>
    <dbReference type="NCBI Taxonomy" id="244292"/>
    <lineage>
        <taxon>Bacteria</taxon>
        <taxon>Bacillati</taxon>
        <taxon>Actinomycetota</taxon>
        <taxon>Actinomycetes</taxon>
        <taxon>Mycobacteriales</taxon>
        <taxon>Mycobacteriaceae</taxon>
        <taxon>Mycobacterium</taxon>
    </lineage>
</organism>
<protein>
    <recommendedName>
        <fullName evidence="3">Plasmid stabilization protein</fullName>
    </recommendedName>
</protein>